<feature type="chain" id="PRO_5041290155" evidence="2">
    <location>
        <begin position="24"/>
        <end position="185"/>
    </location>
</feature>
<dbReference type="Proteomes" id="UP001174934">
    <property type="component" value="Unassembled WGS sequence"/>
</dbReference>
<evidence type="ECO:0000256" key="1">
    <source>
        <dbReference type="SAM" id="MobiDB-lite"/>
    </source>
</evidence>
<evidence type="ECO:0000313" key="4">
    <source>
        <dbReference type="Proteomes" id="UP001174934"/>
    </source>
</evidence>
<dbReference type="AlphaFoldDB" id="A0AA39WH75"/>
<comment type="caution">
    <text evidence="3">The sequence shown here is derived from an EMBL/GenBank/DDBJ whole genome shotgun (WGS) entry which is preliminary data.</text>
</comment>
<reference evidence="3" key="1">
    <citation type="submission" date="2023-06" db="EMBL/GenBank/DDBJ databases">
        <title>Genome-scale phylogeny and comparative genomics of the fungal order Sordariales.</title>
        <authorList>
            <consortium name="Lawrence Berkeley National Laboratory"/>
            <person name="Hensen N."/>
            <person name="Bonometti L."/>
            <person name="Westerberg I."/>
            <person name="Brannstrom I.O."/>
            <person name="Guillou S."/>
            <person name="Cros-Aarteil S."/>
            <person name="Calhoun S."/>
            <person name="Haridas S."/>
            <person name="Kuo A."/>
            <person name="Mondo S."/>
            <person name="Pangilinan J."/>
            <person name="Riley R."/>
            <person name="LaButti K."/>
            <person name="Andreopoulos B."/>
            <person name="Lipzen A."/>
            <person name="Chen C."/>
            <person name="Yanf M."/>
            <person name="Daum C."/>
            <person name="Ng V."/>
            <person name="Clum A."/>
            <person name="Steindorff A."/>
            <person name="Ohm R."/>
            <person name="Martin F."/>
            <person name="Silar P."/>
            <person name="Natvig D."/>
            <person name="Lalanne C."/>
            <person name="Gautier V."/>
            <person name="Ament-velasquez S.L."/>
            <person name="Kruys A."/>
            <person name="Hutchinson M.I."/>
            <person name="Powell A.J."/>
            <person name="Barry K."/>
            <person name="Miller A.N."/>
            <person name="Grigoriev I.V."/>
            <person name="Debuchy R."/>
            <person name="Gladieux P."/>
            <person name="Thoren M.H."/>
            <person name="Johannesson H."/>
        </authorList>
    </citation>
    <scope>NUCLEOTIDE SEQUENCE</scope>
    <source>
        <strain evidence="3">SMH3391-2</strain>
    </source>
</reference>
<feature type="region of interest" description="Disordered" evidence="1">
    <location>
        <begin position="164"/>
        <end position="185"/>
    </location>
</feature>
<feature type="signal peptide" evidence="2">
    <location>
        <begin position="1"/>
        <end position="23"/>
    </location>
</feature>
<proteinExistence type="predicted"/>
<accession>A0AA39WH75</accession>
<keyword evidence="4" id="KW-1185">Reference proteome</keyword>
<evidence type="ECO:0000256" key="2">
    <source>
        <dbReference type="SAM" id="SignalP"/>
    </source>
</evidence>
<gene>
    <name evidence="3" type="ORF">B0T17DRAFT_657485</name>
</gene>
<keyword evidence="2" id="KW-0732">Signal</keyword>
<evidence type="ECO:0000313" key="3">
    <source>
        <dbReference type="EMBL" id="KAK0615285.1"/>
    </source>
</evidence>
<protein>
    <submittedName>
        <fullName evidence="3">Uncharacterized protein</fullName>
    </submittedName>
</protein>
<dbReference type="EMBL" id="JAULSR010000007">
    <property type="protein sequence ID" value="KAK0615285.1"/>
    <property type="molecule type" value="Genomic_DNA"/>
</dbReference>
<organism evidence="3 4">
    <name type="scientific">Bombardia bombarda</name>
    <dbReference type="NCBI Taxonomy" id="252184"/>
    <lineage>
        <taxon>Eukaryota</taxon>
        <taxon>Fungi</taxon>
        <taxon>Dikarya</taxon>
        <taxon>Ascomycota</taxon>
        <taxon>Pezizomycotina</taxon>
        <taxon>Sordariomycetes</taxon>
        <taxon>Sordariomycetidae</taxon>
        <taxon>Sordariales</taxon>
        <taxon>Lasiosphaeriaceae</taxon>
        <taxon>Bombardia</taxon>
    </lineage>
</organism>
<name>A0AA39WH75_9PEZI</name>
<sequence length="185" mass="20381">MYFLIITALVAFIVSFTGHLANATAITNPTSMVRDLPLWRRNATTPGGSDLSRLDLVCGTFSTGDRNRLYDLIFHDIGVQNRACTTPAKMCRRHSCKDTSAIYVCNDNDFDIAPNCMYDVARLAVYPYDNCCRGTNPRKGMSGQQFSNQGWNVIIGYGNCNHDKDQDRPSKGPNGDLGPNGPCDS</sequence>